<dbReference type="InterPro" id="IPR031818">
    <property type="entry name" value="Hri1"/>
</dbReference>
<keyword evidence="5" id="KW-0963">Cytoplasm</keyword>
<evidence type="ECO:0000256" key="5">
    <source>
        <dbReference type="ARBA" id="ARBA00022490"/>
    </source>
</evidence>
<dbReference type="CDD" id="cd11692">
    <property type="entry name" value="HRI1_N_like"/>
    <property type="match status" value="1"/>
</dbReference>
<dbReference type="InterPro" id="IPR043047">
    <property type="entry name" value="Hri1_N_sf"/>
</dbReference>
<reference evidence="7" key="1">
    <citation type="journal article" date="2020" name="Stud. Mycol.">
        <title>101 Dothideomycetes genomes: a test case for predicting lifestyles and emergence of pathogens.</title>
        <authorList>
            <person name="Haridas S."/>
            <person name="Albert R."/>
            <person name="Binder M."/>
            <person name="Bloem J."/>
            <person name="Labutti K."/>
            <person name="Salamov A."/>
            <person name="Andreopoulos B."/>
            <person name="Baker S."/>
            <person name="Barry K."/>
            <person name="Bills G."/>
            <person name="Bluhm B."/>
            <person name="Cannon C."/>
            <person name="Castanera R."/>
            <person name="Culley D."/>
            <person name="Daum C."/>
            <person name="Ezra D."/>
            <person name="Gonzalez J."/>
            <person name="Henrissat B."/>
            <person name="Kuo A."/>
            <person name="Liang C."/>
            <person name="Lipzen A."/>
            <person name="Lutzoni F."/>
            <person name="Magnuson J."/>
            <person name="Mondo S."/>
            <person name="Nolan M."/>
            <person name="Ohm R."/>
            <person name="Pangilinan J."/>
            <person name="Park H.-J."/>
            <person name="Ramirez L."/>
            <person name="Alfaro M."/>
            <person name="Sun H."/>
            <person name="Tritt A."/>
            <person name="Yoshinaga Y."/>
            <person name="Zwiers L.-H."/>
            <person name="Turgeon B."/>
            <person name="Goodwin S."/>
            <person name="Spatafora J."/>
            <person name="Crous P."/>
            <person name="Grigoriev I."/>
        </authorList>
    </citation>
    <scope>NUCLEOTIDE SEQUENCE</scope>
    <source>
        <strain evidence="7">CBS 121167</strain>
    </source>
</reference>
<gene>
    <name evidence="7" type="ORF">K452DRAFT_254599</name>
</gene>
<keyword evidence="8" id="KW-1185">Reference proteome</keyword>
<name>A0A6A6B7E4_9PEZI</name>
<dbReference type="GO" id="GO:0005737">
    <property type="term" value="C:cytoplasm"/>
    <property type="evidence" value="ECO:0007669"/>
    <property type="project" value="UniProtKB-SubCell"/>
</dbReference>
<evidence type="ECO:0000256" key="1">
    <source>
        <dbReference type="ARBA" id="ARBA00004123"/>
    </source>
</evidence>
<dbReference type="CDD" id="cd11693">
    <property type="entry name" value="HRI1_C_like"/>
    <property type="match status" value="1"/>
</dbReference>
<dbReference type="GeneID" id="54295825"/>
<evidence type="ECO:0000256" key="3">
    <source>
        <dbReference type="ARBA" id="ARBA00005229"/>
    </source>
</evidence>
<dbReference type="RefSeq" id="XP_033395026.1">
    <property type="nucleotide sequence ID" value="XM_033538329.1"/>
</dbReference>
<proteinExistence type="inferred from homology"/>
<protein>
    <recommendedName>
        <fullName evidence="4">Protein HRI1</fullName>
    </recommendedName>
</protein>
<dbReference type="GO" id="GO:0005634">
    <property type="term" value="C:nucleus"/>
    <property type="evidence" value="ECO:0007669"/>
    <property type="project" value="UniProtKB-SubCell"/>
</dbReference>
<organism evidence="7 8">
    <name type="scientific">Aplosporella prunicola CBS 121167</name>
    <dbReference type="NCBI Taxonomy" id="1176127"/>
    <lineage>
        <taxon>Eukaryota</taxon>
        <taxon>Fungi</taxon>
        <taxon>Dikarya</taxon>
        <taxon>Ascomycota</taxon>
        <taxon>Pezizomycotina</taxon>
        <taxon>Dothideomycetes</taxon>
        <taxon>Dothideomycetes incertae sedis</taxon>
        <taxon>Botryosphaeriales</taxon>
        <taxon>Aplosporellaceae</taxon>
        <taxon>Aplosporella</taxon>
    </lineage>
</organism>
<dbReference type="Gene3D" id="2.40.128.320">
    <property type="entry name" value="Protein HRI1, N-terminal domain"/>
    <property type="match status" value="1"/>
</dbReference>
<evidence type="ECO:0000256" key="6">
    <source>
        <dbReference type="ARBA" id="ARBA00023242"/>
    </source>
</evidence>
<comment type="similarity">
    <text evidence="3">Belongs to the HRI1 family.</text>
</comment>
<keyword evidence="6" id="KW-0539">Nucleus</keyword>
<dbReference type="Proteomes" id="UP000799438">
    <property type="component" value="Unassembled WGS sequence"/>
</dbReference>
<evidence type="ECO:0000256" key="2">
    <source>
        <dbReference type="ARBA" id="ARBA00004496"/>
    </source>
</evidence>
<dbReference type="AlphaFoldDB" id="A0A6A6B7E4"/>
<dbReference type="EMBL" id="ML995493">
    <property type="protein sequence ID" value="KAF2139313.1"/>
    <property type="molecule type" value="Genomic_DNA"/>
</dbReference>
<sequence>MTDTEPMPDVSQRQHMRWTGEEAFEPTNTLVLTTPSQAFVDIRIFNPNVVPTKGAYEPEPYLPNTGGPMSRLQWAFSGIAQTGKTNNATGGTYKKWMHIIDSTCHWGEKPPIDEGYMFPTEDPDVTLEKGKMKHPDTGVHTEYEELWKSITPLPAGKDSGKLGLRHCIVATLDAPEKKARGIVIRVGHLCQGLMMVDDRIDVERWVYDSRAEHEVNPPTVPEDVHPIEGWTRIAKLGSGFLPCSWTFDAQQLLEADTLAHGEMIWQIKETYSW</sequence>
<dbReference type="OrthoDB" id="4045395at2759"/>
<evidence type="ECO:0000256" key="4">
    <source>
        <dbReference type="ARBA" id="ARBA00017063"/>
    </source>
</evidence>
<dbReference type="Pfam" id="PF16815">
    <property type="entry name" value="HRI1"/>
    <property type="match status" value="1"/>
</dbReference>
<evidence type="ECO:0000313" key="7">
    <source>
        <dbReference type="EMBL" id="KAF2139313.1"/>
    </source>
</evidence>
<comment type="subcellular location">
    <subcellularLocation>
        <location evidence="2">Cytoplasm</location>
    </subcellularLocation>
    <subcellularLocation>
        <location evidence="1">Nucleus</location>
    </subcellularLocation>
</comment>
<accession>A0A6A6B7E4</accession>
<dbReference type="InterPro" id="IPR038744">
    <property type="entry name" value="Hri1_N"/>
</dbReference>
<evidence type="ECO:0000313" key="8">
    <source>
        <dbReference type="Proteomes" id="UP000799438"/>
    </source>
</evidence>